<sequence length="59" mass="6802">ALVPEIAGDPSLASDLAGEMTMLRRQLPLARAREVLEDERRAAEDAQRARKKPWQFWKR</sequence>
<feature type="region of interest" description="Disordered" evidence="1">
    <location>
        <begin position="40"/>
        <end position="59"/>
    </location>
</feature>
<organism evidence="2">
    <name type="scientific">marine sediment metagenome</name>
    <dbReference type="NCBI Taxonomy" id="412755"/>
    <lineage>
        <taxon>unclassified sequences</taxon>
        <taxon>metagenomes</taxon>
        <taxon>ecological metagenomes</taxon>
    </lineage>
</organism>
<dbReference type="AlphaFoldDB" id="A0A0F9BKQ4"/>
<protein>
    <submittedName>
        <fullName evidence="2">Uncharacterized protein</fullName>
    </submittedName>
</protein>
<proteinExistence type="predicted"/>
<evidence type="ECO:0000313" key="2">
    <source>
        <dbReference type="EMBL" id="KKL22479.1"/>
    </source>
</evidence>
<comment type="caution">
    <text evidence="2">The sequence shown here is derived from an EMBL/GenBank/DDBJ whole genome shotgun (WGS) entry which is preliminary data.</text>
</comment>
<feature type="compositionally biased region" description="Basic residues" evidence="1">
    <location>
        <begin position="49"/>
        <end position="59"/>
    </location>
</feature>
<dbReference type="EMBL" id="LAZR01037333">
    <property type="protein sequence ID" value="KKL22479.1"/>
    <property type="molecule type" value="Genomic_DNA"/>
</dbReference>
<evidence type="ECO:0000256" key="1">
    <source>
        <dbReference type="SAM" id="MobiDB-lite"/>
    </source>
</evidence>
<accession>A0A0F9BKQ4</accession>
<name>A0A0F9BKQ4_9ZZZZ</name>
<feature type="non-terminal residue" evidence="2">
    <location>
        <position position="1"/>
    </location>
</feature>
<reference evidence="2" key="1">
    <citation type="journal article" date="2015" name="Nature">
        <title>Complex archaea that bridge the gap between prokaryotes and eukaryotes.</title>
        <authorList>
            <person name="Spang A."/>
            <person name="Saw J.H."/>
            <person name="Jorgensen S.L."/>
            <person name="Zaremba-Niedzwiedzka K."/>
            <person name="Martijn J."/>
            <person name="Lind A.E."/>
            <person name="van Eijk R."/>
            <person name="Schleper C."/>
            <person name="Guy L."/>
            <person name="Ettema T.J."/>
        </authorList>
    </citation>
    <scope>NUCLEOTIDE SEQUENCE</scope>
</reference>
<gene>
    <name evidence="2" type="ORF">LCGC14_2435010</name>
</gene>